<dbReference type="InterPro" id="IPR046960">
    <property type="entry name" value="PPR_At4g14850-like_plant"/>
</dbReference>
<sequence length="277" mass="31890">MRFTKLLNIQIPPATAQTIHHHHHIPNGLSLIQHRTNQRLIRQSKLLHAKLIISSVSLDNFLASKLSICYSKTYNHFEAHKVLDEIPNKNTDDTLKLLRSFLSASSMSVKPDYYTVTCLLKALPSLGYYKSNFTKTIHCFIIRNRLDSNIFFVNALIILYCRCKDMVTARHLFDHAPEKDLVSPGISLWQDIHKELYFKMLGLQDITPNEFTVISILQACEQSKDLDLGMKVHRFVIDNEIKKDLPVCNALIKMYVNCGGIAMYYAQQTCPFFLFDP</sequence>
<dbReference type="EMBL" id="NBSK02000006">
    <property type="protein sequence ID" value="KAJ0201471.1"/>
    <property type="molecule type" value="Genomic_DNA"/>
</dbReference>
<dbReference type="InterPro" id="IPR011990">
    <property type="entry name" value="TPR-like_helical_dom_sf"/>
</dbReference>
<dbReference type="GO" id="GO:0009451">
    <property type="term" value="P:RNA modification"/>
    <property type="evidence" value="ECO:0007669"/>
    <property type="project" value="InterPro"/>
</dbReference>
<evidence type="ECO:0008006" key="3">
    <source>
        <dbReference type="Google" id="ProtNLM"/>
    </source>
</evidence>
<dbReference type="GO" id="GO:0003723">
    <property type="term" value="F:RNA binding"/>
    <property type="evidence" value="ECO:0007669"/>
    <property type="project" value="InterPro"/>
</dbReference>
<evidence type="ECO:0000313" key="1">
    <source>
        <dbReference type="EMBL" id="KAJ0201471.1"/>
    </source>
</evidence>
<gene>
    <name evidence="1" type="ORF">LSAT_V11C600310900</name>
</gene>
<protein>
    <recommendedName>
        <fullName evidence="3">Pentacotripeptide-repeat region of PRORP domain-containing protein</fullName>
    </recommendedName>
</protein>
<accession>A0A9R1X6R1</accession>
<keyword evidence="2" id="KW-1185">Reference proteome</keyword>
<dbReference type="Gene3D" id="1.25.40.10">
    <property type="entry name" value="Tetratricopeptide repeat domain"/>
    <property type="match status" value="1"/>
</dbReference>
<comment type="caution">
    <text evidence="1">The sequence shown here is derived from an EMBL/GenBank/DDBJ whole genome shotgun (WGS) entry which is preliminary data.</text>
</comment>
<dbReference type="PANTHER" id="PTHR47926">
    <property type="entry name" value="PENTATRICOPEPTIDE REPEAT-CONTAINING PROTEIN"/>
    <property type="match status" value="1"/>
</dbReference>
<dbReference type="Proteomes" id="UP000235145">
    <property type="component" value="Unassembled WGS sequence"/>
</dbReference>
<evidence type="ECO:0000313" key="2">
    <source>
        <dbReference type="Proteomes" id="UP000235145"/>
    </source>
</evidence>
<name>A0A9R1X6R1_LACSA</name>
<proteinExistence type="predicted"/>
<organism evidence="1 2">
    <name type="scientific">Lactuca sativa</name>
    <name type="common">Garden lettuce</name>
    <dbReference type="NCBI Taxonomy" id="4236"/>
    <lineage>
        <taxon>Eukaryota</taxon>
        <taxon>Viridiplantae</taxon>
        <taxon>Streptophyta</taxon>
        <taxon>Embryophyta</taxon>
        <taxon>Tracheophyta</taxon>
        <taxon>Spermatophyta</taxon>
        <taxon>Magnoliopsida</taxon>
        <taxon>eudicotyledons</taxon>
        <taxon>Gunneridae</taxon>
        <taxon>Pentapetalae</taxon>
        <taxon>asterids</taxon>
        <taxon>campanulids</taxon>
        <taxon>Asterales</taxon>
        <taxon>Asteraceae</taxon>
        <taxon>Cichorioideae</taxon>
        <taxon>Cichorieae</taxon>
        <taxon>Lactucinae</taxon>
        <taxon>Lactuca</taxon>
    </lineage>
</organism>
<dbReference type="AlphaFoldDB" id="A0A9R1X6R1"/>
<dbReference type="PANTHER" id="PTHR47926:SF342">
    <property type="entry name" value="TETRATRICOPEPTIDE-LIKE HELICAL DOMAIN-CONTAINING PROTEIN-RELATED"/>
    <property type="match status" value="1"/>
</dbReference>
<reference evidence="1 2" key="1">
    <citation type="journal article" date="2017" name="Nat. Commun.">
        <title>Genome assembly with in vitro proximity ligation data and whole-genome triplication in lettuce.</title>
        <authorList>
            <person name="Reyes-Chin-Wo S."/>
            <person name="Wang Z."/>
            <person name="Yang X."/>
            <person name="Kozik A."/>
            <person name="Arikit S."/>
            <person name="Song C."/>
            <person name="Xia L."/>
            <person name="Froenicke L."/>
            <person name="Lavelle D.O."/>
            <person name="Truco M.J."/>
            <person name="Xia R."/>
            <person name="Zhu S."/>
            <person name="Xu C."/>
            <person name="Xu H."/>
            <person name="Xu X."/>
            <person name="Cox K."/>
            <person name="Korf I."/>
            <person name="Meyers B.C."/>
            <person name="Michelmore R.W."/>
        </authorList>
    </citation>
    <scope>NUCLEOTIDE SEQUENCE [LARGE SCALE GENOMIC DNA]</scope>
    <source>
        <strain evidence="2">cv. Salinas</strain>
        <tissue evidence="1">Seedlings</tissue>
    </source>
</reference>